<dbReference type="InterPro" id="IPR001482">
    <property type="entry name" value="T2SS/T4SS_dom"/>
</dbReference>
<gene>
    <name evidence="3" type="ORF">EV380_1959</name>
</gene>
<dbReference type="Proteomes" id="UP000292685">
    <property type="component" value="Unassembled WGS sequence"/>
</dbReference>
<dbReference type="AlphaFoldDB" id="A0A4V2GA05"/>
<evidence type="ECO:0000313" key="3">
    <source>
        <dbReference type="EMBL" id="RZU62366.1"/>
    </source>
</evidence>
<dbReference type="InterPro" id="IPR027417">
    <property type="entry name" value="P-loop_NTPase"/>
</dbReference>
<accession>A0A4V2GA05</accession>
<dbReference type="InterPro" id="IPR022399">
    <property type="entry name" value="TadA-like_ATPase"/>
</dbReference>
<organism evidence="3 4">
    <name type="scientific">Zhihengliuella halotolerans</name>
    <dbReference type="NCBI Taxonomy" id="370736"/>
    <lineage>
        <taxon>Bacteria</taxon>
        <taxon>Bacillati</taxon>
        <taxon>Actinomycetota</taxon>
        <taxon>Actinomycetes</taxon>
        <taxon>Micrococcales</taxon>
        <taxon>Micrococcaceae</taxon>
        <taxon>Zhihengliuella</taxon>
    </lineage>
</organism>
<dbReference type="EMBL" id="SHLA01000001">
    <property type="protein sequence ID" value="RZU62366.1"/>
    <property type="molecule type" value="Genomic_DNA"/>
</dbReference>
<proteinExistence type="inferred from homology"/>
<dbReference type="PANTHER" id="PTHR30486">
    <property type="entry name" value="TWITCHING MOTILITY PROTEIN PILT"/>
    <property type="match status" value="1"/>
</dbReference>
<evidence type="ECO:0000256" key="1">
    <source>
        <dbReference type="ARBA" id="ARBA00006611"/>
    </source>
</evidence>
<dbReference type="OrthoDB" id="9810761at2"/>
<dbReference type="NCBIfam" id="TIGR03819">
    <property type="entry name" value="heli_sec_ATPase"/>
    <property type="match status" value="1"/>
</dbReference>
<evidence type="ECO:0000259" key="2">
    <source>
        <dbReference type="Pfam" id="PF00437"/>
    </source>
</evidence>
<dbReference type="SUPFAM" id="SSF52540">
    <property type="entry name" value="P-loop containing nucleoside triphosphate hydrolases"/>
    <property type="match status" value="1"/>
</dbReference>
<comment type="similarity">
    <text evidence="1">Belongs to the GSP E family.</text>
</comment>
<dbReference type="Pfam" id="PF00437">
    <property type="entry name" value="T2SSE"/>
    <property type="match status" value="1"/>
</dbReference>
<keyword evidence="4" id="KW-1185">Reference proteome</keyword>
<dbReference type="Gene3D" id="3.30.450.380">
    <property type="match status" value="1"/>
</dbReference>
<comment type="caution">
    <text evidence="3">The sequence shown here is derived from an EMBL/GenBank/DDBJ whole genome shotgun (WGS) entry which is preliminary data.</text>
</comment>
<dbReference type="InterPro" id="IPR050921">
    <property type="entry name" value="T4SS_GSP_E_ATPase"/>
</dbReference>
<sequence>MNRRVDERLLETVRLRAIEQGGRVSGADVAEAVRASGLVVGSGTATHVIRMLQEELTGLGPLQSLADADGVSDVLVDGDGAVWVEADGVLSRAEYTFASAEDVHRLAVRLLGSGGQRLDEAEPFGDVGDYRVHAVLPPVAARGPVLSIRVRRRRRLGLEEVLGAGSGWFDLLRTVVDSRRNFLVSGGTGSGKTTLLAAMLGQAGEAERLVVCEDARELEPEHPHVISLQCRNGNVEGAGRVGLADLVRQSLRMRPDRLIVGECRGAEIRDFLAAMNTGHDGAGGTLHASSCEAVPARLCAMGALAGMSGDATALQAAGAIDFLIQMRRPGRGAARRGPQTLAVLELEPNGAGHRMATRIVAHDDGTGPRFEPSAAAHVAALVAAGMPEAVVRWAQDGGPA</sequence>
<dbReference type="CDD" id="cd01130">
    <property type="entry name" value="VirB11-like_ATPase"/>
    <property type="match status" value="1"/>
</dbReference>
<evidence type="ECO:0000313" key="4">
    <source>
        <dbReference type="Proteomes" id="UP000292685"/>
    </source>
</evidence>
<feature type="domain" description="Bacterial type II secretion system protein E" evidence="2">
    <location>
        <begin position="134"/>
        <end position="306"/>
    </location>
</feature>
<dbReference type="PANTHER" id="PTHR30486:SF6">
    <property type="entry name" value="TYPE IV PILUS RETRACTATION ATPASE PILT"/>
    <property type="match status" value="1"/>
</dbReference>
<name>A0A4V2GA05_9MICC</name>
<dbReference type="Gene3D" id="3.40.50.300">
    <property type="entry name" value="P-loop containing nucleotide triphosphate hydrolases"/>
    <property type="match status" value="1"/>
</dbReference>
<dbReference type="GO" id="GO:0016887">
    <property type="term" value="F:ATP hydrolysis activity"/>
    <property type="evidence" value="ECO:0007669"/>
    <property type="project" value="InterPro"/>
</dbReference>
<reference evidence="3 4" key="1">
    <citation type="submission" date="2019-02" db="EMBL/GenBank/DDBJ databases">
        <title>Sequencing the genomes of 1000 actinobacteria strains.</title>
        <authorList>
            <person name="Klenk H.-P."/>
        </authorList>
    </citation>
    <scope>NUCLEOTIDE SEQUENCE [LARGE SCALE GENOMIC DNA]</scope>
    <source>
        <strain evidence="3 4">DSM 17364</strain>
    </source>
</reference>
<protein>
    <submittedName>
        <fullName evidence="3">Pilus assembly protein CpaF</fullName>
    </submittedName>
</protein>
<dbReference type="RefSeq" id="WP_130450988.1">
    <property type="nucleotide sequence ID" value="NZ_SHLA01000001.1"/>
</dbReference>